<dbReference type="EMBL" id="JAEKMH010000010">
    <property type="protein sequence ID" value="MBJ3787057.1"/>
    <property type="molecule type" value="Genomic_DNA"/>
</dbReference>
<accession>A0A934IZ16</accession>
<dbReference type="AlphaFoldDB" id="A0A934IZ16"/>
<dbReference type="Gene3D" id="1.20.1260.10">
    <property type="match status" value="1"/>
</dbReference>
<evidence type="ECO:0000256" key="1">
    <source>
        <dbReference type="SAM" id="Phobius"/>
    </source>
</evidence>
<evidence type="ECO:0000313" key="4">
    <source>
        <dbReference type="Proteomes" id="UP000602124"/>
    </source>
</evidence>
<feature type="transmembrane region" description="Helical" evidence="1">
    <location>
        <begin position="26"/>
        <end position="45"/>
    </location>
</feature>
<dbReference type="Pfam" id="PF03713">
    <property type="entry name" value="DUF305"/>
    <property type="match status" value="1"/>
</dbReference>
<reference evidence="3" key="1">
    <citation type="submission" date="2020-12" db="EMBL/GenBank/DDBJ databases">
        <title>Devosia sp. MSA67 isolated from Mo River.</title>
        <authorList>
            <person name="Ma F."/>
            <person name="Zi Z."/>
        </authorList>
    </citation>
    <scope>NUCLEOTIDE SEQUENCE</scope>
    <source>
        <strain evidence="3">MSA67</strain>
    </source>
</reference>
<keyword evidence="1" id="KW-0472">Membrane</keyword>
<dbReference type="PANTHER" id="PTHR36933">
    <property type="entry name" value="SLL0788 PROTEIN"/>
    <property type="match status" value="1"/>
</dbReference>
<protein>
    <submittedName>
        <fullName evidence="3">DUF305 domain-containing protein</fullName>
    </submittedName>
</protein>
<dbReference type="Proteomes" id="UP000602124">
    <property type="component" value="Unassembled WGS sequence"/>
</dbReference>
<dbReference type="PANTHER" id="PTHR36933:SF1">
    <property type="entry name" value="SLL0788 PROTEIN"/>
    <property type="match status" value="1"/>
</dbReference>
<evidence type="ECO:0000259" key="2">
    <source>
        <dbReference type="Pfam" id="PF03713"/>
    </source>
</evidence>
<organism evidence="3 4">
    <name type="scientific">Devosia sediminis</name>
    <dbReference type="NCBI Taxonomy" id="2798801"/>
    <lineage>
        <taxon>Bacteria</taxon>
        <taxon>Pseudomonadati</taxon>
        <taxon>Pseudomonadota</taxon>
        <taxon>Alphaproteobacteria</taxon>
        <taxon>Hyphomicrobiales</taxon>
        <taxon>Devosiaceae</taxon>
        <taxon>Devosia</taxon>
    </lineage>
</organism>
<comment type="caution">
    <text evidence="3">The sequence shown here is derived from an EMBL/GenBank/DDBJ whole genome shotgun (WGS) entry which is preliminary data.</text>
</comment>
<dbReference type="RefSeq" id="WP_198878236.1">
    <property type="nucleotide sequence ID" value="NZ_JAEKMH010000010.1"/>
</dbReference>
<keyword evidence="1" id="KW-0812">Transmembrane</keyword>
<keyword evidence="4" id="KW-1185">Reference proteome</keyword>
<proteinExistence type="predicted"/>
<feature type="domain" description="DUF305" evidence="2">
    <location>
        <begin position="72"/>
        <end position="165"/>
    </location>
</feature>
<dbReference type="InterPro" id="IPR005183">
    <property type="entry name" value="DUF305_CopM-like"/>
</dbReference>
<name>A0A934IZ16_9HYPH</name>
<dbReference type="InterPro" id="IPR012347">
    <property type="entry name" value="Ferritin-like"/>
</dbReference>
<sequence>MIWIKRKSFSLVQGCRSEGRTEEMNYLSWAAAAVLAAAFVGALVVRDQPANVAAALPLPDICGDAHADHGEASMQEHIDVMATSADEGHAALLQTMEPMHSDMMRGMTAEDFQTAFVCSMIPHHQGAVEMAQVAQQFSDDPWIRMFAQEIITTQQVEIAEMQAWLTREAAGAGAGRTE</sequence>
<keyword evidence="1" id="KW-1133">Transmembrane helix</keyword>
<evidence type="ECO:0000313" key="3">
    <source>
        <dbReference type="EMBL" id="MBJ3787057.1"/>
    </source>
</evidence>
<gene>
    <name evidence="3" type="ORF">JEQ47_20230</name>
</gene>